<accession>A0AAD3M5Y8</accession>
<dbReference type="Proteomes" id="UP001279410">
    <property type="component" value="Unassembled WGS sequence"/>
</dbReference>
<dbReference type="AlphaFoldDB" id="A0AAD3M5Y8"/>
<dbReference type="GO" id="GO:0006518">
    <property type="term" value="P:peptide metabolic process"/>
    <property type="evidence" value="ECO:0007669"/>
    <property type="project" value="TreeGrafter"/>
</dbReference>
<sequence>MSEPRPQKPCDPGFITDHVFCWHHLVFQKLERVENGTWRLVIPPVLASVVRIRLRRTGRRRTGHTAVMSSLLLFLFFFLPLLILTPASALEFRYHNNPKHARIEHHHTTGLRRFTCPRNVVANLRFTAGQPPAQSIDRDRDTQRLCHDSGGMQDYNYVWSQCLELTLEVSCCKFPPVRELPALWTENKRALQAFIQQVHLGVKGRVFDASGAPVQNAVVEVKGRRNMCPFRTDRHGEYYRLLLPGNYTFTVTYPGHEVLTETLNVPYGPDRYSAMKYDFLLQRTPTDPTQVKPTQVKPTPTCNYTLHLEAGGAITRPTWTGLSVGLWFVVVLQSITA</sequence>
<comment type="similarity">
    <text evidence="1 3">Belongs to the peptidase M14 family.</text>
</comment>
<dbReference type="FunFam" id="2.60.40.1120:FF:000019">
    <property type="entry name" value="Carboxypeptidase D"/>
    <property type="match status" value="1"/>
</dbReference>
<dbReference type="GO" id="GO:0008270">
    <property type="term" value="F:zinc ion binding"/>
    <property type="evidence" value="ECO:0007669"/>
    <property type="project" value="InterPro"/>
</dbReference>
<feature type="active site" description="Proton donor/acceptor" evidence="3">
    <location>
        <position position="168"/>
    </location>
</feature>
<dbReference type="GO" id="GO:0005615">
    <property type="term" value="C:extracellular space"/>
    <property type="evidence" value="ECO:0007669"/>
    <property type="project" value="TreeGrafter"/>
</dbReference>
<keyword evidence="6" id="KW-0121">Carboxypeptidase</keyword>
<proteinExistence type="inferred from homology"/>
<keyword evidence="6" id="KW-0645">Protease</keyword>
<evidence type="ECO:0000313" key="7">
    <source>
        <dbReference type="Proteomes" id="UP001279410"/>
    </source>
</evidence>
<reference evidence="6" key="1">
    <citation type="submission" date="2022-08" db="EMBL/GenBank/DDBJ databases">
        <title>Genome sequencing of akame (Lates japonicus).</title>
        <authorList>
            <person name="Hashiguchi Y."/>
            <person name="Takahashi H."/>
        </authorList>
    </citation>
    <scope>NUCLEOTIDE SEQUENCE</scope>
    <source>
        <strain evidence="6">Kochi</strain>
    </source>
</reference>
<dbReference type="SUPFAM" id="SSF53187">
    <property type="entry name" value="Zn-dependent exopeptidases"/>
    <property type="match status" value="1"/>
</dbReference>
<evidence type="ECO:0000256" key="4">
    <source>
        <dbReference type="SAM" id="Phobius"/>
    </source>
</evidence>
<keyword evidence="2" id="KW-0325">Glycoprotein</keyword>
<evidence type="ECO:0000256" key="2">
    <source>
        <dbReference type="ARBA" id="ARBA00023180"/>
    </source>
</evidence>
<evidence type="ECO:0000313" key="6">
    <source>
        <dbReference type="EMBL" id="GLD48223.1"/>
    </source>
</evidence>
<keyword evidence="4" id="KW-0472">Membrane</keyword>
<evidence type="ECO:0000256" key="3">
    <source>
        <dbReference type="PROSITE-ProRule" id="PRU01379"/>
    </source>
</evidence>
<name>A0AAD3M5Y8_LATJO</name>
<dbReference type="PANTHER" id="PTHR11532">
    <property type="entry name" value="PROTEASE M14 CARBOXYPEPTIDASE"/>
    <property type="match status" value="1"/>
</dbReference>
<evidence type="ECO:0000256" key="1">
    <source>
        <dbReference type="ARBA" id="ARBA00005988"/>
    </source>
</evidence>
<dbReference type="GO" id="GO:0004181">
    <property type="term" value="F:metallocarboxypeptidase activity"/>
    <property type="evidence" value="ECO:0007669"/>
    <property type="project" value="InterPro"/>
</dbReference>
<keyword evidence="4" id="KW-0812">Transmembrane</keyword>
<dbReference type="PROSITE" id="PS52035">
    <property type="entry name" value="PEPTIDASE_M14"/>
    <property type="match status" value="1"/>
</dbReference>
<dbReference type="Gene3D" id="3.40.630.10">
    <property type="entry name" value="Zn peptidases"/>
    <property type="match status" value="1"/>
</dbReference>
<keyword evidence="7" id="KW-1185">Reference proteome</keyword>
<organism evidence="6 7">
    <name type="scientific">Lates japonicus</name>
    <name type="common">Japanese lates</name>
    <dbReference type="NCBI Taxonomy" id="270547"/>
    <lineage>
        <taxon>Eukaryota</taxon>
        <taxon>Metazoa</taxon>
        <taxon>Chordata</taxon>
        <taxon>Craniata</taxon>
        <taxon>Vertebrata</taxon>
        <taxon>Euteleostomi</taxon>
        <taxon>Actinopterygii</taxon>
        <taxon>Neopterygii</taxon>
        <taxon>Teleostei</taxon>
        <taxon>Neoteleostei</taxon>
        <taxon>Acanthomorphata</taxon>
        <taxon>Carangaria</taxon>
        <taxon>Carangaria incertae sedis</taxon>
        <taxon>Centropomidae</taxon>
        <taxon>Lates</taxon>
    </lineage>
</organism>
<dbReference type="Pfam" id="PF00246">
    <property type="entry name" value="Peptidase_M14"/>
    <property type="match status" value="1"/>
</dbReference>
<dbReference type="GO" id="GO:0016485">
    <property type="term" value="P:protein processing"/>
    <property type="evidence" value="ECO:0007669"/>
    <property type="project" value="TreeGrafter"/>
</dbReference>
<evidence type="ECO:0000259" key="5">
    <source>
        <dbReference type="PROSITE" id="PS52035"/>
    </source>
</evidence>
<dbReference type="PANTHER" id="PTHR11532:SF84">
    <property type="entry name" value="CARBOXYPEPTIDASE M"/>
    <property type="match status" value="1"/>
</dbReference>
<dbReference type="SMART" id="SM00631">
    <property type="entry name" value="Zn_pept"/>
    <property type="match status" value="1"/>
</dbReference>
<feature type="transmembrane region" description="Helical" evidence="4">
    <location>
        <begin position="66"/>
        <end position="89"/>
    </location>
</feature>
<dbReference type="Gene3D" id="2.60.40.1120">
    <property type="entry name" value="Carboxypeptidase-like, regulatory domain"/>
    <property type="match status" value="1"/>
</dbReference>
<dbReference type="EMBL" id="BRZM01000005">
    <property type="protein sequence ID" value="GLD48223.1"/>
    <property type="molecule type" value="Genomic_DNA"/>
</dbReference>
<dbReference type="InterPro" id="IPR000834">
    <property type="entry name" value="Peptidase_M14"/>
</dbReference>
<protein>
    <submittedName>
        <fullName evidence="6">Carboxypeptidase M-like protein</fullName>
    </submittedName>
</protein>
<dbReference type="InterPro" id="IPR008969">
    <property type="entry name" value="CarboxyPept-like_regulatory"/>
</dbReference>
<keyword evidence="6" id="KW-0378">Hydrolase</keyword>
<dbReference type="CDD" id="cd11308">
    <property type="entry name" value="Peptidase_M14NE-CP-C_like"/>
    <property type="match status" value="1"/>
</dbReference>
<comment type="caution">
    <text evidence="6">The sequence shown here is derived from an EMBL/GenBank/DDBJ whole genome shotgun (WGS) entry which is preliminary data.</text>
</comment>
<keyword evidence="4" id="KW-1133">Transmembrane helix</keyword>
<feature type="domain" description="Peptidase M14" evidence="5">
    <location>
        <begin position="1"/>
        <end position="198"/>
    </location>
</feature>
<dbReference type="InterPro" id="IPR050753">
    <property type="entry name" value="Peptidase_M14_domain"/>
</dbReference>
<dbReference type="SUPFAM" id="SSF49464">
    <property type="entry name" value="Carboxypeptidase regulatory domain-like"/>
    <property type="match status" value="1"/>
</dbReference>
<gene>
    <name evidence="6" type="ORF">AKAME5_000223100</name>
</gene>
<dbReference type="Pfam" id="PF13620">
    <property type="entry name" value="CarboxypepD_reg"/>
    <property type="match status" value="1"/>
</dbReference>